<dbReference type="PANTHER" id="PTHR33908">
    <property type="entry name" value="MANNOSYLTRANSFERASE YKCB-RELATED"/>
    <property type="match status" value="1"/>
</dbReference>
<feature type="transmembrane region" description="Helical" evidence="8">
    <location>
        <begin position="147"/>
        <end position="175"/>
    </location>
</feature>
<evidence type="ECO:0000313" key="10">
    <source>
        <dbReference type="EMBL" id="KTD34307.1"/>
    </source>
</evidence>
<dbReference type="AlphaFoldDB" id="A0A378JZQ3"/>
<proteinExistence type="predicted"/>
<keyword evidence="3" id="KW-0328">Glycosyltransferase</keyword>
<evidence type="ECO:0000256" key="7">
    <source>
        <dbReference type="ARBA" id="ARBA00023136"/>
    </source>
</evidence>
<dbReference type="OrthoDB" id="108054at2"/>
<name>A0A378JZQ3_9GAMM</name>
<dbReference type="GO" id="GO:0005886">
    <property type="term" value="C:plasma membrane"/>
    <property type="evidence" value="ECO:0007669"/>
    <property type="project" value="UniProtKB-SubCell"/>
</dbReference>
<accession>A0A378JZQ3</accession>
<keyword evidence="4 11" id="KW-0808">Transferase</keyword>
<feature type="transmembrane region" description="Helical" evidence="8">
    <location>
        <begin position="304"/>
        <end position="322"/>
    </location>
</feature>
<evidence type="ECO:0000256" key="4">
    <source>
        <dbReference type="ARBA" id="ARBA00022679"/>
    </source>
</evidence>
<dbReference type="Pfam" id="PF13231">
    <property type="entry name" value="PMT_2"/>
    <property type="match status" value="1"/>
</dbReference>
<feature type="domain" description="Glycosyltransferase RgtA/B/C/D-like" evidence="9">
    <location>
        <begin position="46"/>
        <end position="205"/>
    </location>
</feature>
<evidence type="ECO:0000256" key="2">
    <source>
        <dbReference type="ARBA" id="ARBA00022475"/>
    </source>
</evidence>
<evidence type="ECO:0000256" key="1">
    <source>
        <dbReference type="ARBA" id="ARBA00004651"/>
    </source>
</evidence>
<dbReference type="InterPro" id="IPR038731">
    <property type="entry name" value="RgtA/B/C-like"/>
</dbReference>
<keyword evidence="12" id="KW-1185">Reference proteome</keyword>
<reference evidence="11 13" key="2">
    <citation type="submission" date="2018-06" db="EMBL/GenBank/DDBJ databases">
        <authorList>
            <consortium name="Pathogen Informatics"/>
            <person name="Doyle S."/>
        </authorList>
    </citation>
    <scope>NUCLEOTIDE SEQUENCE [LARGE SCALE GENOMIC DNA]</scope>
    <source>
        <strain evidence="11 13">NCTC12239</strain>
    </source>
</reference>
<keyword evidence="6 8" id="KW-1133">Transmembrane helix</keyword>
<dbReference type="GO" id="GO:0009103">
    <property type="term" value="P:lipopolysaccharide biosynthetic process"/>
    <property type="evidence" value="ECO:0007669"/>
    <property type="project" value="UniProtKB-ARBA"/>
</dbReference>
<dbReference type="RefSeq" id="WP_051190533.1">
    <property type="nucleotide sequence ID" value="NZ_CAAAJG010000012.1"/>
</dbReference>
<dbReference type="GO" id="GO:0016763">
    <property type="term" value="F:pentosyltransferase activity"/>
    <property type="evidence" value="ECO:0007669"/>
    <property type="project" value="TreeGrafter"/>
</dbReference>
<dbReference type="PANTHER" id="PTHR33908:SF11">
    <property type="entry name" value="MEMBRANE PROTEIN"/>
    <property type="match status" value="1"/>
</dbReference>
<evidence type="ECO:0000256" key="8">
    <source>
        <dbReference type="SAM" id="Phobius"/>
    </source>
</evidence>
<dbReference type="Proteomes" id="UP000254040">
    <property type="component" value="Unassembled WGS sequence"/>
</dbReference>
<feature type="transmembrane region" description="Helical" evidence="8">
    <location>
        <begin position="65"/>
        <end position="87"/>
    </location>
</feature>
<evidence type="ECO:0000313" key="11">
    <source>
        <dbReference type="EMBL" id="STX64024.1"/>
    </source>
</evidence>
<dbReference type="Proteomes" id="UP000054985">
    <property type="component" value="Unassembled WGS sequence"/>
</dbReference>
<evidence type="ECO:0000256" key="5">
    <source>
        <dbReference type="ARBA" id="ARBA00022692"/>
    </source>
</evidence>
<dbReference type="EMBL" id="LNYN01000020">
    <property type="protein sequence ID" value="KTD34307.1"/>
    <property type="molecule type" value="Genomic_DNA"/>
</dbReference>
<feature type="transmembrane region" description="Helical" evidence="8">
    <location>
        <begin position="237"/>
        <end position="259"/>
    </location>
</feature>
<keyword evidence="5 8" id="KW-0812">Transmembrane</keyword>
<evidence type="ECO:0000256" key="3">
    <source>
        <dbReference type="ARBA" id="ARBA00022676"/>
    </source>
</evidence>
<keyword evidence="2" id="KW-1003">Cell membrane</keyword>
<feature type="transmembrane region" description="Helical" evidence="8">
    <location>
        <begin position="7"/>
        <end position="27"/>
    </location>
</feature>
<evidence type="ECO:0000256" key="6">
    <source>
        <dbReference type="ARBA" id="ARBA00022989"/>
    </source>
</evidence>
<feature type="transmembrane region" description="Helical" evidence="8">
    <location>
        <begin position="328"/>
        <end position="353"/>
    </location>
</feature>
<feature type="transmembrane region" description="Helical" evidence="8">
    <location>
        <begin position="117"/>
        <end position="135"/>
    </location>
</feature>
<feature type="transmembrane region" description="Helical" evidence="8">
    <location>
        <begin position="187"/>
        <end position="207"/>
    </location>
</feature>
<dbReference type="STRING" id="39962.Lmor_1704"/>
<evidence type="ECO:0000259" key="9">
    <source>
        <dbReference type="Pfam" id="PF13231"/>
    </source>
</evidence>
<comment type="subcellular location">
    <subcellularLocation>
        <location evidence="1">Cell membrane</location>
        <topology evidence="1">Multi-pass membrane protein</topology>
    </subcellularLocation>
</comment>
<gene>
    <name evidence="10" type="ORF">Lmor_1704</name>
    <name evidence="11" type="ORF">NCTC12239_02985</name>
</gene>
<feature type="transmembrane region" description="Helical" evidence="8">
    <location>
        <begin position="271"/>
        <end position="292"/>
    </location>
</feature>
<dbReference type="InterPro" id="IPR050297">
    <property type="entry name" value="LipidA_mod_glycosyltrf_83"/>
</dbReference>
<reference evidence="10 12" key="1">
    <citation type="submission" date="2015-11" db="EMBL/GenBank/DDBJ databases">
        <title>Genomic analysis of 38 Legionella species identifies large and diverse effector repertoires.</title>
        <authorList>
            <person name="Burstein D."/>
            <person name="Amaro F."/>
            <person name="Zusman T."/>
            <person name="Lifshitz Z."/>
            <person name="Cohen O."/>
            <person name="Gilbert J.A."/>
            <person name="Pupko T."/>
            <person name="Shuman H.A."/>
            <person name="Segal G."/>
        </authorList>
    </citation>
    <scope>NUCLEOTIDE SEQUENCE [LARGE SCALE GENOMIC DNA]</scope>
    <source>
        <strain evidence="10 12">ATCC 43877</strain>
    </source>
</reference>
<dbReference type="EMBL" id="UGOG01000001">
    <property type="protein sequence ID" value="STX64024.1"/>
    <property type="molecule type" value="Genomic_DNA"/>
</dbReference>
<sequence length="488" mass="57430">MIKKSKLCFFIYFSILLILAPFSLPSFDTYYYWDWSRHLDLSYYDGSPMIAYLIKLSTLFFGDTVFSLTFLGIAVTALTSWIIYITARQFLSQTASYVATSLWLFSPLMTLDLLQQTTYDTPLCLFWALTLYYVIHYLKNHESRTIYFIGISIGLMLLSKYSGIVLVLALLIFLISTKYRCLFKTNHFYLALLIAVICFSPVIIWNYQHEWQSFLYQLKIHQLKENTNHLKAIFHSFFWVILPSLNIMLLPALLCWIHKDSTKYSKAKYNYIEHIILLCQIICITFIGFYLFTAYKAIIRDNWLTPYLIASALLGGYCYQEYFYRKSVAIVLVVYTLLCVLIVINNSTLYRIIPTKKLIYYRLIQQVNEQLKNIPSSIFSSGWFEARMLFFIKNKPIIYTLDCGSLQNQYSIWSKDINQKIANKTVQEILFIDLRDRSECLKKYFERCEQLPTQTQITPKDIYSVYAYKCTNRVDLSNHDQPLLTATQ</sequence>
<keyword evidence="7 8" id="KW-0472">Membrane</keyword>
<protein>
    <submittedName>
        <fullName evidence="11">Glycosyl transferase</fullName>
    </submittedName>
</protein>
<evidence type="ECO:0000313" key="13">
    <source>
        <dbReference type="Proteomes" id="UP000254040"/>
    </source>
</evidence>
<organism evidence="11 13">
    <name type="scientific">Legionella moravica</name>
    <dbReference type="NCBI Taxonomy" id="39962"/>
    <lineage>
        <taxon>Bacteria</taxon>
        <taxon>Pseudomonadati</taxon>
        <taxon>Pseudomonadota</taxon>
        <taxon>Gammaproteobacteria</taxon>
        <taxon>Legionellales</taxon>
        <taxon>Legionellaceae</taxon>
        <taxon>Legionella</taxon>
    </lineage>
</organism>
<evidence type="ECO:0000313" key="12">
    <source>
        <dbReference type="Proteomes" id="UP000054985"/>
    </source>
</evidence>